<comment type="subunit">
    <text evidence="6">Homooctamer; tetramer of dimers.</text>
</comment>
<name>A0A8T3VKB1_9EURY</name>
<organism evidence="7 8">
    <name type="scientific">Methanobrevibacter millerae</name>
    <dbReference type="NCBI Taxonomy" id="230361"/>
    <lineage>
        <taxon>Archaea</taxon>
        <taxon>Methanobacteriati</taxon>
        <taxon>Methanobacteriota</taxon>
        <taxon>Methanomada group</taxon>
        <taxon>Methanobacteria</taxon>
        <taxon>Methanobacteriales</taxon>
        <taxon>Methanobacteriaceae</taxon>
        <taxon>Methanobrevibacter</taxon>
    </lineage>
</organism>
<feature type="binding site" evidence="6">
    <location>
        <position position="156"/>
    </location>
    <ligand>
        <name>Fe cation</name>
        <dbReference type="ChEBI" id="CHEBI:24875"/>
        <note>ligand shared between two adjacent protomers</note>
    </ligand>
</feature>
<dbReference type="Pfam" id="PF01946">
    <property type="entry name" value="Thi4"/>
    <property type="match status" value="1"/>
</dbReference>
<dbReference type="EMBL" id="SUTE01000066">
    <property type="protein sequence ID" value="MBE6505693.1"/>
    <property type="molecule type" value="Genomic_DNA"/>
</dbReference>
<keyword evidence="1 6" id="KW-0808">Transferase</keyword>
<feature type="binding site" evidence="6">
    <location>
        <position position="235"/>
    </location>
    <ligand>
        <name>glycine</name>
        <dbReference type="ChEBI" id="CHEBI:57305"/>
    </ligand>
</feature>
<dbReference type="RefSeq" id="WP_303737343.1">
    <property type="nucleotide sequence ID" value="NZ_SUTE01000066.1"/>
</dbReference>
<evidence type="ECO:0000313" key="7">
    <source>
        <dbReference type="EMBL" id="MBE6505693.1"/>
    </source>
</evidence>
<dbReference type="GO" id="GO:0005506">
    <property type="term" value="F:iron ion binding"/>
    <property type="evidence" value="ECO:0007669"/>
    <property type="project" value="UniProtKB-UniRule"/>
</dbReference>
<evidence type="ECO:0000313" key="8">
    <source>
        <dbReference type="Proteomes" id="UP000762703"/>
    </source>
</evidence>
<comment type="caution">
    <text evidence="6">Lacks conserved residue(s) required for the propagation of feature annotation.</text>
</comment>
<keyword evidence="4 6" id="KW-0408">Iron</keyword>
<evidence type="ECO:0000256" key="6">
    <source>
        <dbReference type="HAMAP-Rule" id="MF_00304"/>
    </source>
</evidence>
<dbReference type="Proteomes" id="UP000762703">
    <property type="component" value="Unassembled WGS sequence"/>
</dbReference>
<dbReference type="PANTHER" id="PTHR43422:SF3">
    <property type="entry name" value="THIAMINE THIAZOLE SYNTHASE"/>
    <property type="match status" value="1"/>
</dbReference>
<feature type="binding site" evidence="6">
    <location>
        <begin position="154"/>
        <end position="156"/>
    </location>
    <ligand>
        <name>NAD(+)</name>
        <dbReference type="ChEBI" id="CHEBI:57540"/>
        <note>ligand shared between two adjacent protomers</note>
    </ligand>
</feature>
<dbReference type="InterPro" id="IPR022828">
    <property type="entry name" value="Thi4_prok"/>
</dbReference>
<dbReference type="GO" id="GO:0016763">
    <property type="term" value="F:pentosyltransferase activity"/>
    <property type="evidence" value="ECO:0007669"/>
    <property type="project" value="UniProtKB-UniRule"/>
</dbReference>
<feature type="binding site" description="in other chain" evidence="6">
    <location>
        <position position="64"/>
    </location>
    <ligand>
        <name>NAD(+)</name>
        <dbReference type="ChEBI" id="CHEBI:57540"/>
        <note>ligand shared between two adjacent protomers</note>
    </ligand>
</feature>
<dbReference type="PANTHER" id="PTHR43422">
    <property type="entry name" value="THIAMINE THIAZOLE SYNTHASE"/>
    <property type="match status" value="1"/>
</dbReference>
<dbReference type="NCBIfam" id="TIGR00292">
    <property type="entry name" value="sulfide-dependent adenosine diphosphate thiazole synthase"/>
    <property type="match status" value="1"/>
</dbReference>
<dbReference type="GO" id="GO:0009228">
    <property type="term" value="P:thiamine biosynthetic process"/>
    <property type="evidence" value="ECO:0007669"/>
    <property type="project" value="UniProtKB-KW"/>
</dbReference>
<feature type="binding site" description="in other chain" evidence="6">
    <location>
        <position position="37"/>
    </location>
    <ligand>
        <name>NAD(+)</name>
        <dbReference type="ChEBI" id="CHEBI:57540"/>
        <note>ligand shared between two adjacent protomers</note>
    </ligand>
</feature>
<comment type="catalytic activity">
    <reaction evidence="6">
        <text>hydrogen sulfide + glycine + NAD(+) = ADP-5-ethyl-4-methylthiazole-2-carboxylate + nicotinamide + 3 H2O + H(+)</text>
        <dbReference type="Rhea" id="RHEA:55704"/>
        <dbReference type="ChEBI" id="CHEBI:15377"/>
        <dbReference type="ChEBI" id="CHEBI:15378"/>
        <dbReference type="ChEBI" id="CHEBI:17154"/>
        <dbReference type="ChEBI" id="CHEBI:29919"/>
        <dbReference type="ChEBI" id="CHEBI:57305"/>
        <dbReference type="ChEBI" id="CHEBI:57540"/>
        <dbReference type="ChEBI" id="CHEBI:139151"/>
        <dbReference type="EC" id="2.4.2.59"/>
    </reaction>
</comment>
<dbReference type="EC" id="2.4.2.59" evidence="6"/>
<dbReference type="InterPro" id="IPR002922">
    <property type="entry name" value="Thi4_fam"/>
</dbReference>
<dbReference type="HAMAP" id="MF_00304">
    <property type="entry name" value="Thi4"/>
    <property type="match status" value="1"/>
</dbReference>
<comment type="similarity">
    <text evidence="6">Belongs to the THI4 family.</text>
</comment>
<feature type="binding site" description="in other chain" evidence="6">
    <location>
        <begin position="56"/>
        <end position="57"/>
    </location>
    <ligand>
        <name>NAD(+)</name>
        <dbReference type="ChEBI" id="CHEBI:57540"/>
        <note>ligand shared between two adjacent protomers</note>
    </ligand>
</feature>
<reference evidence="7" key="1">
    <citation type="submission" date="2019-04" db="EMBL/GenBank/DDBJ databases">
        <title>Evolution of Biomass-Degrading Anaerobic Consortia Revealed by Metagenomics.</title>
        <authorList>
            <person name="Peng X."/>
        </authorList>
    </citation>
    <scope>NUCLEOTIDE SEQUENCE</scope>
    <source>
        <strain evidence="7">SIG12</strain>
    </source>
</reference>
<dbReference type="GO" id="GO:0052837">
    <property type="term" value="P:thiazole biosynthetic process"/>
    <property type="evidence" value="ECO:0007669"/>
    <property type="project" value="UniProtKB-UniRule"/>
</dbReference>
<gene>
    <name evidence="6" type="primary">thi4</name>
    <name evidence="7" type="ORF">E7Z73_08170</name>
</gene>
<keyword evidence="5 6" id="KW-0520">NAD</keyword>
<evidence type="ECO:0000256" key="4">
    <source>
        <dbReference type="ARBA" id="ARBA00023004"/>
    </source>
</evidence>
<feature type="binding site" description="in other chain" evidence="6">
    <location>
        <position position="171"/>
    </location>
    <ligand>
        <name>Fe cation</name>
        <dbReference type="ChEBI" id="CHEBI:24875"/>
        <note>ligand shared between two adjacent protomers</note>
    </ligand>
</feature>
<sequence>MNKLDDIIVTRAIIEEYMNDLLDYTDIDVAIGGGGPSGITAGYYLAKAGYKVALFERKLSIGGGMWGGGMMFNKIVVQEEGKRILDEFDISYKEYQENYYTVDSIECTSTLTSKATKAGLKIFNLMSIEDLMVRENGINGVVLNWSSVEMSGLHIDPLTVRSKAVIDATGHPLEIIKIVQEKMEEDLNTKTGKIMGEKSMWADKAEGKILDNVNEVYPGLYVTGMAANAVHGSQRMGPIFGGMLLSGEYVAKLVAEDLEKRK</sequence>
<dbReference type="InterPro" id="IPR036188">
    <property type="entry name" value="FAD/NAD-bd_sf"/>
</dbReference>
<evidence type="ECO:0000256" key="2">
    <source>
        <dbReference type="ARBA" id="ARBA00022723"/>
    </source>
</evidence>
<comment type="pathway">
    <text evidence="6">Cofactor biosynthesis; thiamine diphosphate biosynthesis.</text>
</comment>
<dbReference type="GO" id="GO:0009229">
    <property type="term" value="P:thiamine diphosphate biosynthetic process"/>
    <property type="evidence" value="ECO:0007669"/>
    <property type="project" value="UniProtKB-UniRule"/>
</dbReference>
<dbReference type="SUPFAM" id="SSF51905">
    <property type="entry name" value="FAD/NAD(P)-binding domain"/>
    <property type="match status" value="1"/>
</dbReference>
<accession>A0A8T3VKB1</accession>
<protein>
    <recommendedName>
        <fullName evidence="6">Thiamine thiazole synthase</fullName>
        <ecNumber evidence="6">2.4.2.59</ecNumber>
    </recommendedName>
</protein>
<evidence type="ECO:0000256" key="1">
    <source>
        <dbReference type="ARBA" id="ARBA00022679"/>
    </source>
</evidence>
<dbReference type="Gene3D" id="3.50.50.60">
    <property type="entry name" value="FAD/NAD(P)-binding domain"/>
    <property type="match status" value="1"/>
</dbReference>
<evidence type="ECO:0000256" key="5">
    <source>
        <dbReference type="ARBA" id="ARBA00023027"/>
    </source>
</evidence>
<evidence type="ECO:0000256" key="3">
    <source>
        <dbReference type="ARBA" id="ARBA00022977"/>
    </source>
</evidence>
<comment type="caution">
    <text evidence="7">The sequence shown here is derived from an EMBL/GenBank/DDBJ whole genome shotgun (WGS) entry which is preliminary data.</text>
</comment>
<feature type="binding site" description="in other chain" evidence="6">
    <location>
        <position position="225"/>
    </location>
    <ligand>
        <name>NAD(+)</name>
        <dbReference type="ChEBI" id="CHEBI:57540"/>
        <note>ligand shared between two adjacent protomers</note>
    </ligand>
</feature>
<proteinExistence type="inferred from homology"/>
<keyword evidence="3 6" id="KW-0784">Thiamine biosynthesis</keyword>
<keyword evidence="2 6" id="KW-0479">Metal-binding</keyword>
<comment type="function">
    <text evidence="6">Involved in the biosynthesis of the thiazole moiety of thiamine. Catalyzes the conversion of NAD and glycine to adenosine diphosphate 5-(2-hydroxyethyl)-4-methylthiazole-2-carboxylate (ADT), an adenylated thiazole intermediate, using free sulfide as a source of sulfur.</text>
</comment>
<comment type="cofactor">
    <cofactor evidence="6">
        <name>Fe(2+)</name>
        <dbReference type="ChEBI" id="CHEBI:29033"/>
    </cofactor>
</comment>
<dbReference type="AlphaFoldDB" id="A0A8T3VKB1"/>
<feature type="binding site" description="in other chain" evidence="6">
    <location>
        <position position="128"/>
    </location>
    <ligand>
        <name>NAD(+)</name>
        <dbReference type="ChEBI" id="CHEBI:57540"/>
        <note>ligand shared between two adjacent protomers</note>
    </ligand>
</feature>